<dbReference type="Gene3D" id="3.40.50.410">
    <property type="entry name" value="von Willebrand factor, type A domain"/>
    <property type="match status" value="1"/>
</dbReference>
<dbReference type="InterPro" id="IPR036465">
    <property type="entry name" value="vWFA_dom_sf"/>
</dbReference>
<dbReference type="PROSITE" id="PS50234">
    <property type="entry name" value="VWFA"/>
    <property type="match status" value="1"/>
</dbReference>
<proteinExistence type="predicted"/>
<dbReference type="SUPFAM" id="SSF53300">
    <property type="entry name" value="vWA-like"/>
    <property type="match status" value="1"/>
</dbReference>
<reference evidence="3 4" key="1">
    <citation type="submission" date="2011-08" db="EMBL/GenBank/DDBJ databases">
        <authorList>
            <person name="Weinstock G."/>
            <person name="Sodergren E."/>
            <person name="Clifton S."/>
            <person name="Fulton L."/>
            <person name="Fulton B."/>
            <person name="Courtney L."/>
            <person name="Fronick C."/>
            <person name="Harrison M."/>
            <person name="Strong C."/>
            <person name="Farmer C."/>
            <person name="Delahaunty K."/>
            <person name="Markovic C."/>
            <person name="Hall O."/>
            <person name="Minx P."/>
            <person name="Tomlinson C."/>
            <person name="Mitreva M."/>
            <person name="Hou S."/>
            <person name="Chen J."/>
            <person name="Wollam A."/>
            <person name="Pepin K.H."/>
            <person name="Johnson M."/>
            <person name="Bhonagiri V."/>
            <person name="Zhang X."/>
            <person name="Suruliraj S."/>
            <person name="Warren W."/>
            <person name="Chinwalla A."/>
            <person name="Mardis E.R."/>
            <person name="Wilson R.K."/>
        </authorList>
    </citation>
    <scope>NUCLEOTIDE SEQUENCE [LARGE SCALE GENOMIC DNA]</scope>
    <source>
        <strain evidence="3 4">F0432</strain>
    </source>
</reference>
<dbReference type="HOGENOM" id="CLU_082324_2_1_6"/>
<dbReference type="SMART" id="SM00327">
    <property type="entry name" value="VWA"/>
    <property type="match status" value="1"/>
</dbReference>
<comment type="caution">
    <text evidence="3">The sequence shown here is derived from an EMBL/GenBank/DDBJ whole genome shotgun (WGS) entry which is preliminary data.</text>
</comment>
<dbReference type="InterPro" id="IPR002035">
    <property type="entry name" value="VWF_A"/>
</dbReference>
<feature type="region of interest" description="Disordered" evidence="1">
    <location>
        <begin position="250"/>
        <end position="272"/>
    </location>
</feature>
<evidence type="ECO:0000313" key="4">
    <source>
        <dbReference type="Proteomes" id="UP000004750"/>
    </source>
</evidence>
<evidence type="ECO:0000256" key="1">
    <source>
        <dbReference type="SAM" id="MobiDB-lite"/>
    </source>
</evidence>
<dbReference type="EMBL" id="AGCM01000013">
    <property type="protein sequence ID" value="EHM55997.1"/>
    <property type="molecule type" value="Genomic_DNA"/>
</dbReference>
<sequence>MRRLPIYICIDTSGSMRGEAIESLRNGIQILISSLRLDPYALECAHICLITFGTFPKEEFPLTPLMDVMLPSTFICEGGCCLGAALEYVAYAVRRDGILDNRGSKGDYAPILLIITDGKPNDSLAYEAMIPVIQSLGFGSIVVYATGLKVDIASLRRLTEHAFSLADTNAPLPTQFFRFITQSIDGTSPQQTAVSTKYHRHTHSQTTPTPCPDACSPTSVSIPPAPCAASRLKPSTPACTPCSPRYGKTPTRWKAFTSPSPPSTPKSRTSCR</sequence>
<dbReference type="Proteomes" id="UP000004750">
    <property type="component" value="Unassembled WGS sequence"/>
</dbReference>
<dbReference type="Pfam" id="PF00092">
    <property type="entry name" value="VWA"/>
    <property type="match status" value="1"/>
</dbReference>
<evidence type="ECO:0000259" key="2">
    <source>
        <dbReference type="PROSITE" id="PS50234"/>
    </source>
</evidence>
<protein>
    <submittedName>
        <fullName evidence="3">von Willebrand factor type A domain protein</fullName>
    </submittedName>
</protein>
<feature type="domain" description="VWFA" evidence="2">
    <location>
        <begin position="5"/>
        <end position="180"/>
    </location>
</feature>
<organism evidence="3 4">
    <name type="scientific">Cardiobacterium valvarum F0432</name>
    <dbReference type="NCBI Taxonomy" id="797473"/>
    <lineage>
        <taxon>Bacteria</taxon>
        <taxon>Pseudomonadati</taxon>
        <taxon>Pseudomonadota</taxon>
        <taxon>Gammaproteobacteria</taxon>
        <taxon>Cardiobacteriales</taxon>
        <taxon>Cardiobacteriaceae</taxon>
        <taxon>Cardiobacterium</taxon>
    </lineage>
</organism>
<accession>G9ZBT3</accession>
<dbReference type="STRING" id="797473.HMPREF9080_00210"/>
<gene>
    <name evidence="3" type="ORF">HMPREF9080_00210</name>
</gene>
<dbReference type="AlphaFoldDB" id="G9ZBT3"/>
<name>G9ZBT3_9GAMM</name>
<evidence type="ECO:0000313" key="3">
    <source>
        <dbReference type="EMBL" id="EHM55997.1"/>
    </source>
</evidence>